<dbReference type="GO" id="GO:0050568">
    <property type="term" value="F:protein-glutamine glutaminase activity"/>
    <property type="evidence" value="ECO:0007669"/>
    <property type="project" value="UniProtKB-UniRule"/>
</dbReference>
<dbReference type="InterPro" id="IPR038592">
    <property type="entry name" value="CheD-like_sf"/>
</dbReference>
<comment type="similarity">
    <text evidence="3">Belongs to the CheD family.</text>
</comment>
<dbReference type="NCBIfam" id="NF010013">
    <property type="entry name" value="PRK13487.1"/>
    <property type="match status" value="1"/>
</dbReference>
<dbReference type="PANTHER" id="PTHR35147">
    <property type="entry name" value="CHEMORECEPTOR GLUTAMINE DEAMIDASE CHED-RELATED"/>
    <property type="match status" value="1"/>
</dbReference>
<evidence type="ECO:0000313" key="4">
    <source>
        <dbReference type="EMBL" id="PZA14504.1"/>
    </source>
</evidence>
<dbReference type="EC" id="3.5.1.44" evidence="3"/>
<name>A0A323UPT7_9RHOO</name>
<sequence>MPTPNRYYDRNFDADAVKILPGEYYVTQSLLLVTVLGSCVAACLRDTSTGISGMNHFMLPGEDAEPGNPASASARYGVFAMEILINQLIKAGARRDRLVAKVFGGGAVLDGINIAKVGERNASFVLDFLERERIPVMAKDLCGPYPRKVYFFPDNGQVKIRVMKQLHNETIMRRESEYARQLQQAPVSGDVELF</sequence>
<keyword evidence="4" id="KW-0675">Receptor</keyword>
<keyword evidence="1 3" id="KW-0145">Chemotaxis</keyword>
<keyword evidence="2 3" id="KW-0378">Hydrolase</keyword>
<dbReference type="GO" id="GO:0006935">
    <property type="term" value="P:chemotaxis"/>
    <property type="evidence" value="ECO:0007669"/>
    <property type="project" value="UniProtKB-UniRule"/>
</dbReference>
<gene>
    <name evidence="3" type="primary">cheD</name>
    <name evidence="4" type="ORF">DNK49_21455</name>
</gene>
<dbReference type="HAMAP" id="MF_01440">
    <property type="entry name" value="CheD"/>
    <property type="match status" value="1"/>
</dbReference>
<protein>
    <recommendedName>
        <fullName evidence="3">Probable chemoreceptor glutamine deamidase CheD</fullName>
        <ecNumber evidence="3">3.5.1.44</ecNumber>
    </recommendedName>
</protein>
<keyword evidence="5" id="KW-1185">Reference proteome</keyword>
<dbReference type="Proteomes" id="UP000248259">
    <property type="component" value="Unassembled WGS sequence"/>
</dbReference>
<dbReference type="InterPro" id="IPR005659">
    <property type="entry name" value="Chemorcpt_Glu_NH3ase_CheD"/>
</dbReference>
<comment type="function">
    <text evidence="3">Probably deamidates glutamine residues to glutamate on methyl-accepting chemotaxis receptors (MCPs), playing an important role in chemotaxis.</text>
</comment>
<proteinExistence type="inferred from homology"/>
<dbReference type="PANTHER" id="PTHR35147:SF2">
    <property type="entry name" value="CHEMORECEPTOR GLUTAMINE DEAMIDASE CHED-RELATED"/>
    <property type="match status" value="1"/>
</dbReference>
<reference evidence="4 5" key="1">
    <citation type="submission" date="2018-06" db="EMBL/GenBank/DDBJ databases">
        <title>Azoarcus communis strain SWub3 genome.</title>
        <authorList>
            <person name="Zorraquino Salvo V."/>
            <person name="Toubiana D."/>
            <person name="Blumwald E."/>
        </authorList>
    </citation>
    <scope>NUCLEOTIDE SEQUENCE [LARGE SCALE GENOMIC DNA]</scope>
    <source>
        <strain evidence="4 5">SWub3</strain>
    </source>
</reference>
<dbReference type="CDD" id="cd16352">
    <property type="entry name" value="CheD"/>
    <property type="match status" value="1"/>
</dbReference>
<dbReference type="OrthoDB" id="9807202at2"/>
<comment type="catalytic activity">
    <reaction evidence="3">
        <text>L-glutaminyl-[protein] + H2O = L-glutamyl-[protein] + NH4(+)</text>
        <dbReference type="Rhea" id="RHEA:16441"/>
        <dbReference type="Rhea" id="RHEA-COMP:10207"/>
        <dbReference type="Rhea" id="RHEA-COMP:10208"/>
        <dbReference type="ChEBI" id="CHEBI:15377"/>
        <dbReference type="ChEBI" id="CHEBI:28938"/>
        <dbReference type="ChEBI" id="CHEBI:29973"/>
        <dbReference type="ChEBI" id="CHEBI:30011"/>
        <dbReference type="EC" id="3.5.1.44"/>
    </reaction>
</comment>
<accession>A0A323UPT7</accession>
<dbReference type="SUPFAM" id="SSF64438">
    <property type="entry name" value="CNF1/YfiH-like putative cysteine hydrolases"/>
    <property type="match status" value="1"/>
</dbReference>
<organism evidence="4 5">
    <name type="scientific">Parazoarcus communis SWub3 = DSM 12120</name>
    <dbReference type="NCBI Taxonomy" id="1121029"/>
    <lineage>
        <taxon>Bacteria</taxon>
        <taxon>Pseudomonadati</taxon>
        <taxon>Pseudomonadota</taxon>
        <taxon>Betaproteobacteria</taxon>
        <taxon>Rhodocyclales</taxon>
        <taxon>Zoogloeaceae</taxon>
        <taxon>Parazoarcus</taxon>
    </lineage>
</organism>
<evidence type="ECO:0000313" key="5">
    <source>
        <dbReference type="Proteomes" id="UP000248259"/>
    </source>
</evidence>
<evidence type="ECO:0000256" key="1">
    <source>
        <dbReference type="ARBA" id="ARBA00022500"/>
    </source>
</evidence>
<dbReference type="Gene3D" id="3.30.1330.200">
    <property type="match status" value="1"/>
</dbReference>
<evidence type="ECO:0000256" key="2">
    <source>
        <dbReference type="ARBA" id="ARBA00022801"/>
    </source>
</evidence>
<dbReference type="Pfam" id="PF03975">
    <property type="entry name" value="CheD"/>
    <property type="match status" value="1"/>
</dbReference>
<dbReference type="EMBL" id="QKOE01000029">
    <property type="protein sequence ID" value="PZA14504.1"/>
    <property type="molecule type" value="Genomic_DNA"/>
</dbReference>
<evidence type="ECO:0000256" key="3">
    <source>
        <dbReference type="HAMAP-Rule" id="MF_01440"/>
    </source>
</evidence>
<dbReference type="RefSeq" id="WP_110529746.1">
    <property type="nucleotide sequence ID" value="NZ_QKOE01000029.1"/>
</dbReference>
<comment type="caution">
    <text evidence="4">The sequence shown here is derived from an EMBL/GenBank/DDBJ whole genome shotgun (WGS) entry which is preliminary data.</text>
</comment>
<dbReference type="AlphaFoldDB" id="A0A323UPT7"/>
<dbReference type="InterPro" id="IPR011324">
    <property type="entry name" value="Cytotoxic_necrot_fac-like_cat"/>
</dbReference>